<gene>
    <name evidence="1" type="ORF">BN877_I2640</name>
</gene>
<dbReference type="HOGENOM" id="CLU_3121965_0_0_5"/>
<dbReference type="EMBL" id="HG518322">
    <property type="protein sequence ID" value="CDI09525.1"/>
    <property type="molecule type" value="Genomic_DNA"/>
</dbReference>
<proteinExistence type="predicted"/>
<dbReference type="AlphaFoldDB" id="U4Q6Z3"/>
<sequence length="50" mass="5747">MRRKGLRGSTSPGRRFVFFLGRNYLKSARIASLLQQFAEEYLAVFAPEPL</sequence>
<evidence type="ECO:0000313" key="1">
    <source>
        <dbReference type="EMBL" id="CDI09525.1"/>
    </source>
</evidence>
<dbReference type="Proteomes" id="UP000016944">
    <property type="component" value="Chromosome I"/>
</dbReference>
<evidence type="ECO:0000313" key="2">
    <source>
        <dbReference type="Proteomes" id="UP000016944"/>
    </source>
</evidence>
<accession>U4Q6Z3</accession>
<organism evidence="1 2">
    <name type="scientific">Agrobacterium pusense</name>
    <dbReference type="NCBI Taxonomy" id="648995"/>
    <lineage>
        <taxon>Bacteria</taxon>
        <taxon>Pseudomonadati</taxon>
        <taxon>Pseudomonadota</taxon>
        <taxon>Alphaproteobacteria</taxon>
        <taxon>Hyphomicrobiales</taxon>
        <taxon>Rhizobiaceae</taxon>
        <taxon>Rhizobium/Agrobacterium group</taxon>
        <taxon>Agrobacterium</taxon>
    </lineage>
</organism>
<name>U4Q6Z3_9HYPH</name>
<dbReference type="KEGG" id="rir:BN877_I2640"/>
<protein>
    <submittedName>
        <fullName evidence="1">Uncharacterized protein</fullName>
    </submittedName>
</protein>
<reference evidence="1 2" key="1">
    <citation type="journal article" date="2013" name="Genome Announc.">
        <title>Complete Genome Sequence of the Sesbania Symbiont and Rice Growth-Promoting Endophyte Rhizobium sp. Strain IRBG74.</title>
        <authorList>
            <person name="Crook M.B."/>
            <person name="Mitra S."/>
            <person name="Ane J.M."/>
            <person name="Sadowsky M.J."/>
            <person name="Gyaneshwar P."/>
        </authorList>
    </citation>
    <scope>NUCLEOTIDE SEQUENCE [LARGE SCALE GENOMIC DNA]</scope>
    <source>
        <strain evidence="1 2">IRBG74</strain>
    </source>
</reference>